<evidence type="ECO:0008006" key="5">
    <source>
        <dbReference type="Google" id="ProtNLM"/>
    </source>
</evidence>
<dbReference type="STRING" id="5288.A0A5C5FUK3"/>
<dbReference type="PANTHER" id="PTHR14097:SF7">
    <property type="entry name" value="OXIDOREDUCTASE HTATIP2"/>
    <property type="match status" value="1"/>
</dbReference>
<evidence type="ECO:0000313" key="3">
    <source>
        <dbReference type="EMBL" id="TNY20420.1"/>
    </source>
</evidence>
<dbReference type="EMBL" id="SOZI01000067">
    <property type="protein sequence ID" value="TNY20420.1"/>
    <property type="molecule type" value="Genomic_DNA"/>
</dbReference>
<gene>
    <name evidence="3" type="ORF">DMC30DRAFT_352358</name>
</gene>
<dbReference type="Gene3D" id="3.40.50.720">
    <property type="entry name" value="NAD(P)-binding Rossmann-like Domain"/>
    <property type="match status" value="1"/>
</dbReference>
<comment type="similarity">
    <text evidence="2">Belongs to the FMP52 family.</text>
</comment>
<keyword evidence="4" id="KW-1185">Reference proteome</keyword>
<dbReference type="GO" id="GO:0051170">
    <property type="term" value="P:import into nucleus"/>
    <property type="evidence" value="ECO:0007669"/>
    <property type="project" value="TreeGrafter"/>
</dbReference>
<comment type="caution">
    <text evidence="3">The sequence shown here is derived from an EMBL/GenBank/DDBJ whole genome shotgun (WGS) entry which is preliminary data.</text>
</comment>
<name>A0A5C5FUK3_9BASI</name>
<dbReference type="AlphaFoldDB" id="A0A5C5FUK3"/>
<proteinExistence type="inferred from homology"/>
<organism evidence="3 4">
    <name type="scientific">Rhodotorula diobovata</name>
    <dbReference type="NCBI Taxonomy" id="5288"/>
    <lineage>
        <taxon>Eukaryota</taxon>
        <taxon>Fungi</taxon>
        <taxon>Dikarya</taxon>
        <taxon>Basidiomycota</taxon>
        <taxon>Pucciniomycotina</taxon>
        <taxon>Microbotryomycetes</taxon>
        <taxon>Sporidiobolales</taxon>
        <taxon>Sporidiobolaceae</taxon>
        <taxon>Rhodotorula</taxon>
    </lineage>
</organism>
<accession>A0A5C5FUK3</accession>
<dbReference type="Proteomes" id="UP000311382">
    <property type="component" value="Unassembled WGS sequence"/>
</dbReference>
<evidence type="ECO:0000313" key="4">
    <source>
        <dbReference type="Proteomes" id="UP000311382"/>
    </source>
</evidence>
<sequence>MSTKRLVLLGATGETGRQALVAALDDARVSSVHTFGRSAPSVPANDKLKHESLDFEALLNEGAAGGPESAKLREADADAVLVALGTTRANAGSAERFERIDREYVLAAARAARREGKEQALVYVSSGGANSSSFFLYPQSKGKTEEGLASSGYSRTVIFRPGLLLVPGGRGERRIGEKLAVAVIPRLPFVASSLSILTPTLGRALVQAAVSSAPVGREETLAGHRAFVLDNNAAQELGKA</sequence>
<dbReference type="GO" id="GO:0005741">
    <property type="term" value="C:mitochondrial outer membrane"/>
    <property type="evidence" value="ECO:0007669"/>
    <property type="project" value="UniProtKB-SubCell"/>
</dbReference>
<protein>
    <recommendedName>
        <fullName evidence="5">NAD(P)-binding domain-containing protein</fullName>
    </recommendedName>
</protein>
<evidence type="ECO:0000256" key="2">
    <source>
        <dbReference type="ARBA" id="ARBA00006617"/>
    </source>
</evidence>
<dbReference type="InterPro" id="IPR036291">
    <property type="entry name" value="NAD(P)-bd_dom_sf"/>
</dbReference>
<dbReference type="PANTHER" id="PTHR14097">
    <property type="entry name" value="OXIDOREDUCTASE HTATIP2"/>
    <property type="match status" value="1"/>
</dbReference>
<evidence type="ECO:0000256" key="1">
    <source>
        <dbReference type="ARBA" id="ARBA00004450"/>
    </source>
</evidence>
<dbReference type="SUPFAM" id="SSF51735">
    <property type="entry name" value="NAD(P)-binding Rossmann-fold domains"/>
    <property type="match status" value="1"/>
</dbReference>
<comment type="subcellular location">
    <subcellularLocation>
        <location evidence="1">Mitochondrion outer membrane</location>
        <topology evidence="1">Peripheral membrane protein</topology>
    </subcellularLocation>
</comment>
<dbReference type="OrthoDB" id="430436at2759"/>
<reference evidence="3 4" key="1">
    <citation type="submission" date="2019-03" db="EMBL/GenBank/DDBJ databases">
        <title>Rhodosporidium diobovatum UCD-FST 08-225 genome sequencing, assembly, and annotation.</title>
        <authorList>
            <person name="Fakankun I.U."/>
            <person name="Fristensky B."/>
            <person name="Levin D.B."/>
        </authorList>
    </citation>
    <scope>NUCLEOTIDE SEQUENCE [LARGE SCALE GENOMIC DNA]</scope>
    <source>
        <strain evidence="3 4">UCD-FST 08-225</strain>
    </source>
</reference>